<proteinExistence type="predicted"/>
<keyword evidence="1" id="KW-0812">Transmembrane</keyword>
<sequence length="262" mass="28797">MFLISKLVWIFAQPLSLAFFLVFLALLAGLLRWRTLGILSATGSALILFVTLYTTAGNLMMQGLEQRFAKPAADPENLQCMIVLGGAFENEVNTARHGIEFNAAADRFVEALRLAQKFPQSRILVSGGDGSLSGIYEGDAAASERFFPLFGVGRDRLIEEKQSRTTFENAVNTKEFLAGQGLANCLLITSGFHMPRSVGIFRKLGIDIVPWPTDYRTDGEVRPGLDFTQPNLNAQNMATAIREWYGLVGYYLAGRTSALYPG</sequence>
<feature type="transmembrane region" description="Helical" evidence="1">
    <location>
        <begin position="37"/>
        <end position="60"/>
    </location>
</feature>
<dbReference type="Pfam" id="PF02698">
    <property type="entry name" value="DUF218"/>
    <property type="match status" value="1"/>
</dbReference>
<dbReference type="InterPro" id="IPR051599">
    <property type="entry name" value="Cell_Envelope_Assoc"/>
</dbReference>
<dbReference type="RefSeq" id="WP_164006016.1">
    <property type="nucleotide sequence ID" value="NZ_WUFT01000001.1"/>
</dbReference>
<feature type="transmembrane region" description="Helical" evidence="1">
    <location>
        <begin position="7"/>
        <end position="31"/>
    </location>
</feature>
<dbReference type="InterPro" id="IPR014729">
    <property type="entry name" value="Rossmann-like_a/b/a_fold"/>
</dbReference>
<evidence type="ECO:0000256" key="1">
    <source>
        <dbReference type="SAM" id="Phobius"/>
    </source>
</evidence>
<evidence type="ECO:0000259" key="2">
    <source>
        <dbReference type="Pfam" id="PF02698"/>
    </source>
</evidence>
<organism evidence="3 4">
    <name type="scientific">Rhizobium phaseoli</name>
    <dbReference type="NCBI Taxonomy" id="396"/>
    <lineage>
        <taxon>Bacteria</taxon>
        <taxon>Pseudomonadati</taxon>
        <taxon>Pseudomonadota</taxon>
        <taxon>Alphaproteobacteria</taxon>
        <taxon>Hyphomicrobiales</taxon>
        <taxon>Rhizobiaceae</taxon>
        <taxon>Rhizobium/Agrobacterium group</taxon>
        <taxon>Rhizobium</taxon>
    </lineage>
</organism>
<evidence type="ECO:0000313" key="4">
    <source>
        <dbReference type="Proteomes" id="UP000471753"/>
    </source>
</evidence>
<dbReference type="Gene3D" id="3.40.50.620">
    <property type="entry name" value="HUPs"/>
    <property type="match status" value="1"/>
</dbReference>
<keyword evidence="1" id="KW-1133">Transmembrane helix</keyword>
<keyword evidence="1" id="KW-0472">Membrane</keyword>
<dbReference type="CDD" id="cd06259">
    <property type="entry name" value="YdcF-like"/>
    <property type="match status" value="1"/>
</dbReference>
<name>A0A7K3U5J7_9HYPH</name>
<comment type="caution">
    <text evidence="3">The sequence shown here is derived from an EMBL/GenBank/DDBJ whole genome shotgun (WGS) entry which is preliminary data.</text>
</comment>
<reference evidence="3 4" key="1">
    <citation type="submission" date="2019-12" db="EMBL/GenBank/DDBJ databases">
        <title>Rhizobium genotypes associated with high levels of biological nitrogen fixation by grain legumes in a temperate-maritime cropping system.</title>
        <authorList>
            <person name="Maluk M."/>
            <person name="Francesc Ferrando Molina F."/>
            <person name="Lopez Del Egido L."/>
            <person name="Lafos M."/>
            <person name="Langarica-Fuentes A."/>
            <person name="Gebre Yohannes G."/>
            <person name="Young M.W."/>
            <person name="Martin P."/>
            <person name="Gantlett R."/>
            <person name="Kenicer G."/>
            <person name="Hawes C."/>
            <person name="Begg G.S."/>
            <person name="Quilliam R.S."/>
            <person name="Squire G.R."/>
            <person name="Poole P.S."/>
            <person name="Young P.W."/>
            <person name="Iannetta P.M."/>
            <person name="James E.K."/>
        </authorList>
    </citation>
    <scope>NUCLEOTIDE SEQUENCE [LARGE SCALE GENOMIC DNA]</scope>
    <source>
        <strain evidence="3 4">JHI366</strain>
    </source>
</reference>
<feature type="domain" description="DUF218" evidence="2">
    <location>
        <begin position="80"/>
        <end position="246"/>
    </location>
</feature>
<gene>
    <name evidence="3" type="ORF">GR197_00025</name>
</gene>
<accession>A0A7K3U5J7</accession>
<dbReference type="PANTHER" id="PTHR30336:SF4">
    <property type="entry name" value="ENVELOPE BIOGENESIS FACTOR ELYC"/>
    <property type="match status" value="1"/>
</dbReference>
<dbReference type="EMBL" id="WUFT01000001">
    <property type="protein sequence ID" value="NEJ68932.1"/>
    <property type="molecule type" value="Genomic_DNA"/>
</dbReference>
<dbReference type="GO" id="GO:0005886">
    <property type="term" value="C:plasma membrane"/>
    <property type="evidence" value="ECO:0007669"/>
    <property type="project" value="TreeGrafter"/>
</dbReference>
<dbReference type="GO" id="GO:0043164">
    <property type="term" value="P:Gram-negative-bacterium-type cell wall biogenesis"/>
    <property type="evidence" value="ECO:0007669"/>
    <property type="project" value="TreeGrafter"/>
</dbReference>
<dbReference type="AlphaFoldDB" id="A0A7K3U5J7"/>
<protein>
    <submittedName>
        <fullName evidence="3">YdcF family protein</fullName>
    </submittedName>
</protein>
<dbReference type="Proteomes" id="UP000471753">
    <property type="component" value="Unassembled WGS sequence"/>
</dbReference>
<dbReference type="InterPro" id="IPR003848">
    <property type="entry name" value="DUF218"/>
</dbReference>
<dbReference type="PANTHER" id="PTHR30336">
    <property type="entry name" value="INNER MEMBRANE PROTEIN, PROBABLE PERMEASE"/>
    <property type="match status" value="1"/>
</dbReference>
<evidence type="ECO:0000313" key="3">
    <source>
        <dbReference type="EMBL" id="NEJ68932.1"/>
    </source>
</evidence>
<dbReference type="GO" id="GO:0000270">
    <property type="term" value="P:peptidoglycan metabolic process"/>
    <property type="evidence" value="ECO:0007669"/>
    <property type="project" value="TreeGrafter"/>
</dbReference>